<proteinExistence type="predicted"/>
<name>A0ABW5N436_9FLAO</name>
<dbReference type="Proteomes" id="UP001597459">
    <property type="component" value="Unassembled WGS sequence"/>
</dbReference>
<comment type="caution">
    <text evidence="1">The sequence shown here is derived from an EMBL/GenBank/DDBJ whole genome shotgun (WGS) entry which is preliminary data.</text>
</comment>
<keyword evidence="2" id="KW-1185">Reference proteome</keyword>
<dbReference type="RefSeq" id="WP_176028282.1">
    <property type="nucleotide sequence ID" value="NZ_JBHSJV010000001.1"/>
</dbReference>
<reference evidence="2" key="1">
    <citation type="journal article" date="2019" name="Int. J. Syst. Evol. Microbiol.">
        <title>The Global Catalogue of Microorganisms (GCM) 10K type strain sequencing project: providing services to taxonomists for standard genome sequencing and annotation.</title>
        <authorList>
            <consortium name="The Broad Institute Genomics Platform"/>
            <consortium name="The Broad Institute Genome Sequencing Center for Infectious Disease"/>
            <person name="Wu L."/>
            <person name="Ma J."/>
        </authorList>
    </citation>
    <scope>NUCLEOTIDE SEQUENCE [LARGE SCALE GENOMIC DNA]</scope>
    <source>
        <strain evidence="2">KCTC 42423</strain>
    </source>
</reference>
<dbReference type="EMBL" id="JBHULX010000004">
    <property type="protein sequence ID" value="MFD2590405.1"/>
    <property type="molecule type" value="Genomic_DNA"/>
</dbReference>
<sequence length="109" mass="12561">MFARKRQIAKVLIVFGFILSLSNYGLELVNVFMCHDEITYSLIDSEENTDPKEKEGKEKESVDQKGKISQFFDMSSMALCNLLIEVYPQQRFLNSVVFLEFTTPPPETI</sequence>
<gene>
    <name evidence="1" type="ORF">ACFSTE_06140</name>
</gene>
<accession>A0ABW5N436</accession>
<evidence type="ECO:0000313" key="1">
    <source>
        <dbReference type="EMBL" id="MFD2590405.1"/>
    </source>
</evidence>
<evidence type="ECO:0000313" key="2">
    <source>
        <dbReference type="Proteomes" id="UP001597459"/>
    </source>
</evidence>
<organism evidence="1 2">
    <name type="scientific">Aquimarina hainanensis</name>
    <dbReference type="NCBI Taxonomy" id="1578017"/>
    <lineage>
        <taxon>Bacteria</taxon>
        <taxon>Pseudomonadati</taxon>
        <taxon>Bacteroidota</taxon>
        <taxon>Flavobacteriia</taxon>
        <taxon>Flavobacteriales</taxon>
        <taxon>Flavobacteriaceae</taxon>
        <taxon>Aquimarina</taxon>
    </lineage>
</organism>
<protein>
    <submittedName>
        <fullName evidence="1">Uncharacterized protein</fullName>
    </submittedName>
</protein>